<keyword evidence="2" id="KW-0964">Secreted</keyword>
<reference evidence="6" key="1">
    <citation type="submission" date="2020-05" db="UniProtKB">
        <authorList>
            <consortium name="EnsemblMetazoa"/>
        </authorList>
    </citation>
    <scope>IDENTIFICATION</scope>
    <source>
        <strain evidence="6">Aabys</strain>
    </source>
</reference>
<feature type="signal peptide" evidence="4">
    <location>
        <begin position="1"/>
        <end position="22"/>
    </location>
</feature>
<name>A0A1I8M2R3_MUSDO</name>
<dbReference type="PANTHER" id="PTHR10334">
    <property type="entry name" value="CYSTEINE-RICH SECRETORY PROTEIN-RELATED"/>
    <property type="match status" value="1"/>
</dbReference>
<dbReference type="GO" id="GO:0005576">
    <property type="term" value="C:extracellular region"/>
    <property type="evidence" value="ECO:0007669"/>
    <property type="project" value="UniProtKB-SubCell"/>
</dbReference>
<dbReference type="InterPro" id="IPR014044">
    <property type="entry name" value="CAP_dom"/>
</dbReference>
<evidence type="ECO:0000313" key="6">
    <source>
        <dbReference type="EnsemblMetazoa" id="MDOA000654-PB"/>
    </source>
</evidence>
<dbReference type="SUPFAM" id="SSF55797">
    <property type="entry name" value="PR-1-like"/>
    <property type="match status" value="1"/>
</dbReference>
<dbReference type="Pfam" id="PF00188">
    <property type="entry name" value="CAP"/>
    <property type="match status" value="1"/>
</dbReference>
<feature type="compositionally biased region" description="Basic residues" evidence="3">
    <location>
        <begin position="81"/>
        <end position="92"/>
    </location>
</feature>
<reference evidence="8" key="2">
    <citation type="submission" date="2025-04" db="UniProtKB">
        <authorList>
            <consortium name="RefSeq"/>
        </authorList>
    </citation>
    <scope>IDENTIFICATION</scope>
    <source>
        <strain evidence="8">Aabys</strain>
    </source>
</reference>
<dbReference type="eggNOG" id="KOG3017">
    <property type="taxonomic scope" value="Eukaryota"/>
</dbReference>
<keyword evidence="7" id="KW-1185">Reference proteome</keyword>
<proteinExistence type="predicted"/>
<feature type="compositionally biased region" description="Polar residues" evidence="3">
    <location>
        <begin position="99"/>
        <end position="112"/>
    </location>
</feature>
<dbReference type="RefSeq" id="XP_011294885.1">
    <property type="nucleotide sequence ID" value="XM_011296583.2"/>
</dbReference>
<dbReference type="Gene3D" id="3.40.33.10">
    <property type="entry name" value="CAP"/>
    <property type="match status" value="1"/>
</dbReference>
<dbReference type="KEGG" id="mde:101896723"/>
<accession>A0A1I8M2R3</accession>
<feature type="compositionally biased region" description="Basic and acidic residues" evidence="3">
    <location>
        <begin position="68"/>
        <end position="80"/>
    </location>
</feature>
<dbReference type="VEuPathDB" id="VectorBase:MDOMA2_008564"/>
<dbReference type="Proteomes" id="UP001652621">
    <property type="component" value="Unplaced"/>
</dbReference>
<dbReference type="VEuPathDB" id="VectorBase:MDOA000654"/>
<dbReference type="CDD" id="cd05380">
    <property type="entry name" value="CAP_euk"/>
    <property type="match status" value="1"/>
</dbReference>
<dbReference type="SMART" id="SM00198">
    <property type="entry name" value="SCP"/>
    <property type="match status" value="1"/>
</dbReference>
<gene>
    <name evidence="6" type="primary">101896723</name>
    <name evidence="8" type="synonym">LOC101896723</name>
</gene>
<feature type="region of interest" description="Disordered" evidence="3">
    <location>
        <begin position="63"/>
        <end position="139"/>
    </location>
</feature>
<evidence type="ECO:0000313" key="7">
    <source>
        <dbReference type="Proteomes" id="UP001652621"/>
    </source>
</evidence>
<dbReference type="AlphaFoldDB" id="A0A1I8M2R3"/>
<evidence type="ECO:0000313" key="8">
    <source>
        <dbReference type="RefSeq" id="XP_011294885.1"/>
    </source>
</evidence>
<sequence>MRINLLFILLVGFCNNIPATWCSKEDGRNGSELIDFWTDSYNEILLQFRFKRNTQQLEIIGAGDPLNDGEHQKHAEEVKVKRGRRRSKKRPRLMPLNANLENMDSGKLQQPDTRGAITEDNLNSQNSGKNQTKETDEQNTTAINFGDACQRNCKKEPHIACGNNQTLSPQCKPGTKPLRFTTEQQQFLLDLHNDIRNRVAGNLTKCAAASRMATVQWHAELAEYALLNAMRCKMQHDHCHTTKEFRHPGQNLAWMKWPARWHSGKLEPIVRGLVNDWYDEVQHTQQEDLDTFAGNGEKVIGHFTAMVNECNSHMGCGAVLTEAGATKTLLLVCNYARNNFYNRAVYQKGPAGSLCVTGVNPQYPNLCSIEEKYEHNK</sequence>
<comment type="subcellular location">
    <subcellularLocation>
        <location evidence="1">Secreted</location>
    </subcellularLocation>
</comment>
<evidence type="ECO:0000256" key="1">
    <source>
        <dbReference type="ARBA" id="ARBA00004613"/>
    </source>
</evidence>
<dbReference type="InterPro" id="IPR001283">
    <property type="entry name" value="CRISP-related"/>
</dbReference>
<dbReference type="eggNOG" id="KOG1176">
    <property type="taxonomic scope" value="Eukaryota"/>
</dbReference>
<feature type="compositionally biased region" description="Polar residues" evidence="3">
    <location>
        <begin position="120"/>
        <end position="130"/>
    </location>
</feature>
<dbReference type="InterPro" id="IPR035940">
    <property type="entry name" value="CAP_sf"/>
</dbReference>
<organism evidence="6">
    <name type="scientific">Musca domestica</name>
    <name type="common">House fly</name>
    <dbReference type="NCBI Taxonomy" id="7370"/>
    <lineage>
        <taxon>Eukaryota</taxon>
        <taxon>Metazoa</taxon>
        <taxon>Ecdysozoa</taxon>
        <taxon>Arthropoda</taxon>
        <taxon>Hexapoda</taxon>
        <taxon>Insecta</taxon>
        <taxon>Pterygota</taxon>
        <taxon>Neoptera</taxon>
        <taxon>Endopterygota</taxon>
        <taxon>Diptera</taxon>
        <taxon>Brachycera</taxon>
        <taxon>Muscomorpha</taxon>
        <taxon>Muscoidea</taxon>
        <taxon>Muscidae</taxon>
        <taxon>Musca</taxon>
    </lineage>
</organism>
<feature type="domain" description="SCP" evidence="5">
    <location>
        <begin position="183"/>
        <end position="342"/>
    </location>
</feature>
<evidence type="ECO:0000256" key="4">
    <source>
        <dbReference type="SAM" id="SignalP"/>
    </source>
</evidence>
<dbReference type="OrthoDB" id="414826at2759"/>
<evidence type="ECO:0000256" key="2">
    <source>
        <dbReference type="ARBA" id="ARBA00022525"/>
    </source>
</evidence>
<protein>
    <submittedName>
        <fullName evidence="8">Venom allergen 5</fullName>
    </submittedName>
</protein>
<keyword evidence="4" id="KW-0732">Signal</keyword>
<evidence type="ECO:0000256" key="3">
    <source>
        <dbReference type="SAM" id="MobiDB-lite"/>
    </source>
</evidence>
<feature type="chain" id="PRO_5044559745" evidence="4">
    <location>
        <begin position="23"/>
        <end position="377"/>
    </location>
</feature>
<dbReference type="EnsemblMetazoa" id="MDOA000654-RB">
    <property type="protein sequence ID" value="MDOA000654-PB"/>
    <property type="gene ID" value="MDOA000654"/>
</dbReference>
<dbReference type="GeneID" id="101896723"/>
<evidence type="ECO:0000259" key="5">
    <source>
        <dbReference type="SMART" id="SM00198"/>
    </source>
</evidence>